<name>A0A9D4N8X3_DREPO</name>
<reference evidence="1" key="1">
    <citation type="journal article" date="2019" name="bioRxiv">
        <title>The Genome of the Zebra Mussel, Dreissena polymorpha: A Resource for Invasive Species Research.</title>
        <authorList>
            <person name="McCartney M.A."/>
            <person name="Auch B."/>
            <person name="Kono T."/>
            <person name="Mallez S."/>
            <person name="Zhang Y."/>
            <person name="Obille A."/>
            <person name="Becker A."/>
            <person name="Abrahante J.E."/>
            <person name="Garbe J."/>
            <person name="Badalamenti J.P."/>
            <person name="Herman A."/>
            <person name="Mangelson H."/>
            <person name="Liachko I."/>
            <person name="Sullivan S."/>
            <person name="Sone E.D."/>
            <person name="Koren S."/>
            <person name="Silverstein K.A.T."/>
            <person name="Beckman K.B."/>
            <person name="Gohl D.M."/>
        </authorList>
    </citation>
    <scope>NUCLEOTIDE SEQUENCE</scope>
    <source>
        <strain evidence="1">Duluth1</strain>
        <tissue evidence="1">Whole animal</tissue>
    </source>
</reference>
<keyword evidence="2" id="KW-1185">Reference proteome</keyword>
<sequence length="195" mass="22381">MFQKSVTDRLKDRAQTISPLRNGNIGSQKNAASHCGLAFQPTKAIFELTQDIITKNNMHLTFKVFARIIPPPIDHGFYFGHIWENSPSPGGHDFIPNGTIFKLVKDTIRMNRFSKNPLPPGGHVYQLTETFFKLVHDIFETNLVTKFHEDRTTDMANRVLTRQLLMPHARKKAIRKAHHEHNVLRLANDYLSTNI</sequence>
<organism evidence="1 2">
    <name type="scientific">Dreissena polymorpha</name>
    <name type="common">Zebra mussel</name>
    <name type="synonym">Mytilus polymorpha</name>
    <dbReference type="NCBI Taxonomy" id="45954"/>
    <lineage>
        <taxon>Eukaryota</taxon>
        <taxon>Metazoa</taxon>
        <taxon>Spiralia</taxon>
        <taxon>Lophotrochozoa</taxon>
        <taxon>Mollusca</taxon>
        <taxon>Bivalvia</taxon>
        <taxon>Autobranchia</taxon>
        <taxon>Heteroconchia</taxon>
        <taxon>Euheterodonta</taxon>
        <taxon>Imparidentia</taxon>
        <taxon>Neoheterodontei</taxon>
        <taxon>Myida</taxon>
        <taxon>Dreissenoidea</taxon>
        <taxon>Dreissenidae</taxon>
        <taxon>Dreissena</taxon>
    </lineage>
</organism>
<comment type="caution">
    <text evidence="1">The sequence shown here is derived from an EMBL/GenBank/DDBJ whole genome shotgun (WGS) entry which is preliminary data.</text>
</comment>
<evidence type="ECO:0000313" key="2">
    <source>
        <dbReference type="Proteomes" id="UP000828390"/>
    </source>
</evidence>
<reference evidence="1" key="2">
    <citation type="submission" date="2020-11" db="EMBL/GenBank/DDBJ databases">
        <authorList>
            <person name="McCartney M.A."/>
            <person name="Auch B."/>
            <person name="Kono T."/>
            <person name="Mallez S."/>
            <person name="Becker A."/>
            <person name="Gohl D.M."/>
            <person name="Silverstein K.A.T."/>
            <person name="Koren S."/>
            <person name="Bechman K.B."/>
            <person name="Herman A."/>
            <person name="Abrahante J.E."/>
            <person name="Garbe J."/>
        </authorList>
    </citation>
    <scope>NUCLEOTIDE SEQUENCE</scope>
    <source>
        <strain evidence="1">Duluth1</strain>
        <tissue evidence="1">Whole animal</tissue>
    </source>
</reference>
<dbReference type="AlphaFoldDB" id="A0A9D4N8X3"/>
<dbReference type="EMBL" id="JAIWYP010000001">
    <property type="protein sequence ID" value="KAH3890108.1"/>
    <property type="molecule type" value="Genomic_DNA"/>
</dbReference>
<accession>A0A9D4N8X3</accession>
<gene>
    <name evidence="1" type="ORF">DPMN_014179</name>
</gene>
<proteinExistence type="predicted"/>
<protein>
    <submittedName>
        <fullName evidence="1">Uncharacterized protein</fullName>
    </submittedName>
</protein>
<evidence type="ECO:0000313" key="1">
    <source>
        <dbReference type="EMBL" id="KAH3890108.1"/>
    </source>
</evidence>
<dbReference type="Proteomes" id="UP000828390">
    <property type="component" value="Unassembled WGS sequence"/>
</dbReference>